<name>A0A5N5U712_9EURY</name>
<dbReference type="Proteomes" id="UP000326302">
    <property type="component" value="Unassembled WGS sequence"/>
</dbReference>
<evidence type="ECO:0000313" key="3">
    <source>
        <dbReference type="EMBL" id="KAB7514269.1"/>
    </source>
</evidence>
<accession>A0A5N5UK84</accession>
<comment type="caution">
    <text evidence="3">The sequence shown here is derived from an EMBL/GenBank/DDBJ whole genome shotgun (WGS) entry which is preliminary data.</text>
</comment>
<dbReference type="OrthoDB" id="377466at2157"/>
<evidence type="ECO:0000256" key="1">
    <source>
        <dbReference type="SAM" id="Phobius"/>
    </source>
</evidence>
<dbReference type="Proteomes" id="UP000326865">
    <property type="component" value="Unassembled WGS sequence"/>
</dbReference>
<dbReference type="RefSeq" id="WP_152120599.1">
    <property type="nucleotide sequence ID" value="NZ_QJOW01000004.1"/>
</dbReference>
<evidence type="ECO:0000313" key="5">
    <source>
        <dbReference type="Proteomes" id="UP000326207"/>
    </source>
</evidence>
<reference evidence="5 6" key="1">
    <citation type="submission" date="2019-10" db="EMBL/GenBank/DDBJ databases">
        <title>Unraveling microbial dark matter from salterns through culturing: the case of the genus Halosegnis.</title>
        <authorList>
            <person name="Duran-Viseras A."/>
            <person name="Andrei A.-S."/>
            <person name="Vera-Gargallo B."/>
            <person name="Ghai R."/>
            <person name="Sanchez-Porro C."/>
            <person name="Ventosa A."/>
        </authorList>
    </citation>
    <scope>NUCLEOTIDE SEQUENCE [LARGE SCALE GENOMIC DNA]</scope>
    <source>
        <strain evidence="3 6">F17-44</strain>
        <strain evidence="2 7">F18-79</strain>
        <strain evidence="4 5">F19-13</strain>
    </source>
</reference>
<sequence length="64" mass="6801">MNRVDMGTGRRLLLLALAVVSITATTWGWQLLYANPNVSLLNAISVIIVPATVGAIAAYYGIRG</sequence>
<accession>A0A5N5U712</accession>
<proteinExistence type="predicted"/>
<gene>
    <name evidence="2" type="ORF">DM867_08720</name>
    <name evidence="3" type="ORF">DMP03_10375</name>
    <name evidence="4" type="ORF">DP108_06885</name>
</gene>
<dbReference type="Proteomes" id="UP000326207">
    <property type="component" value="Unassembled WGS sequence"/>
</dbReference>
<protein>
    <submittedName>
        <fullName evidence="3">Uncharacterized protein</fullName>
    </submittedName>
</protein>
<organism evidence="3 6">
    <name type="scientific">Halosegnis rubeus</name>
    <dbReference type="NCBI Taxonomy" id="2212850"/>
    <lineage>
        <taxon>Archaea</taxon>
        <taxon>Methanobacteriati</taxon>
        <taxon>Methanobacteriota</taxon>
        <taxon>Stenosarchaea group</taxon>
        <taxon>Halobacteria</taxon>
        <taxon>Halobacteriales</taxon>
        <taxon>Natronomonadaceae</taxon>
        <taxon>Halosegnis</taxon>
    </lineage>
</organism>
<dbReference type="EMBL" id="QKKZ01000003">
    <property type="protein sequence ID" value="KAB7513867.1"/>
    <property type="molecule type" value="Genomic_DNA"/>
</dbReference>
<keyword evidence="1" id="KW-1133">Transmembrane helix</keyword>
<feature type="transmembrane region" description="Helical" evidence="1">
    <location>
        <begin position="38"/>
        <end position="62"/>
    </location>
</feature>
<dbReference type="AlphaFoldDB" id="A0A5N5U712"/>
<accession>A0A5N5U5T9</accession>
<keyword evidence="7" id="KW-1185">Reference proteome</keyword>
<keyword evidence="1" id="KW-0812">Transmembrane</keyword>
<evidence type="ECO:0000313" key="4">
    <source>
        <dbReference type="EMBL" id="KAB7518881.1"/>
    </source>
</evidence>
<evidence type="ECO:0000313" key="7">
    <source>
        <dbReference type="Proteomes" id="UP000326865"/>
    </source>
</evidence>
<keyword evidence="1" id="KW-0472">Membrane</keyword>
<dbReference type="EMBL" id="QMDY01000003">
    <property type="protein sequence ID" value="KAB7518881.1"/>
    <property type="molecule type" value="Genomic_DNA"/>
</dbReference>
<dbReference type="EMBL" id="QJOW01000004">
    <property type="protein sequence ID" value="KAB7514269.1"/>
    <property type="molecule type" value="Genomic_DNA"/>
</dbReference>
<evidence type="ECO:0000313" key="6">
    <source>
        <dbReference type="Proteomes" id="UP000326302"/>
    </source>
</evidence>
<evidence type="ECO:0000313" key="2">
    <source>
        <dbReference type="EMBL" id="KAB7513867.1"/>
    </source>
</evidence>